<keyword evidence="2" id="KW-1185">Reference proteome</keyword>
<evidence type="ECO:0000313" key="2">
    <source>
        <dbReference type="Proteomes" id="UP000295192"/>
    </source>
</evidence>
<gene>
    <name evidence="1" type="ORF">AWZ03_015372</name>
</gene>
<dbReference type="Pfam" id="PF02995">
    <property type="entry name" value="DUF229"/>
    <property type="match status" value="1"/>
</dbReference>
<dbReference type="EMBL" id="LSRL02008185">
    <property type="protein sequence ID" value="TDG38206.1"/>
    <property type="molecule type" value="Genomic_DNA"/>
</dbReference>
<accession>A0A484AN73</accession>
<comment type="caution">
    <text evidence="1">The sequence shown here is derived from an EMBL/GenBank/DDBJ whole genome shotgun (WGS) entry which is preliminary data.</text>
</comment>
<dbReference type="InterPro" id="IPR004245">
    <property type="entry name" value="DUF229"/>
</dbReference>
<proteinExistence type="predicted"/>
<dbReference type="PANTHER" id="PTHR10974:SF9">
    <property type="entry name" value="DUF229 DOMAIN CONTAINING PROTEIN-RELATED"/>
    <property type="match status" value="1"/>
</dbReference>
<reference evidence="1 2" key="1">
    <citation type="journal article" date="2019" name="J. Hered.">
        <title>An Improved Genome Assembly for Drosophila navojoa, the Basal Species in the mojavensis Cluster.</title>
        <authorList>
            <person name="Vanderlinde T."/>
            <person name="Dupim E.G."/>
            <person name="Nazario-Yepiz N.O."/>
            <person name="Carvalho A.B."/>
        </authorList>
    </citation>
    <scope>NUCLEOTIDE SEQUENCE [LARGE SCALE GENOMIC DNA]</scope>
    <source>
        <strain evidence="1">Navoj_Jal97</strain>
        <tissue evidence="1">Whole organism</tissue>
    </source>
</reference>
<evidence type="ECO:0000313" key="1">
    <source>
        <dbReference type="EMBL" id="TDG38206.1"/>
    </source>
</evidence>
<sequence>MPLTAKFVRREGWYSLSGYNKMADNTFPNVYTVLSGLALLDEHAFRWPKYRYAKMIWRDYIRAGYATAVTEDVLSIPLFSRIYKWTLAPYNIRSLLQRIAKTLKTYVRFGYDYCIGRRLAFSNVYDFCAQFITRHMLELDQPMFGFFWSCTFTHDDYNVATSLDRIFVDYLRLFEQLKLFDIMQH</sequence>
<protein>
    <submittedName>
        <fullName evidence="1">Uncharacterized protein</fullName>
    </submittedName>
</protein>
<feature type="non-terminal residue" evidence="1">
    <location>
        <position position="185"/>
    </location>
</feature>
<dbReference type="Proteomes" id="UP000295192">
    <property type="component" value="Unassembled WGS sequence"/>
</dbReference>
<name>A0A484AN73_DRONA</name>
<dbReference type="STRING" id="7232.A0A484AN73"/>
<dbReference type="PANTHER" id="PTHR10974">
    <property type="entry name" value="FI08016P-RELATED"/>
    <property type="match status" value="1"/>
</dbReference>
<dbReference type="GO" id="GO:0005615">
    <property type="term" value="C:extracellular space"/>
    <property type="evidence" value="ECO:0007669"/>
    <property type="project" value="TreeGrafter"/>
</dbReference>
<dbReference type="OrthoDB" id="413313at2759"/>
<dbReference type="AlphaFoldDB" id="A0A484AN73"/>
<organism evidence="1 2">
    <name type="scientific">Drosophila navojoa</name>
    <name type="common">Fruit fly</name>
    <dbReference type="NCBI Taxonomy" id="7232"/>
    <lineage>
        <taxon>Eukaryota</taxon>
        <taxon>Metazoa</taxon>
        <taxon>Ecdysozoa</taxon>
        <taxon>Arthropoda</taxon>
        <taxon>Hexapoda</taxon>
        <taxon>Insecta</taxon>
        <taxon>Pterygota</taxon>
        <taxon>Neoptera</taxon>
        <taxon>Endopterygota</taxon>
        <taxon>Diptera</taxon>
        <taxon>Brachycera</taxon>
        <taxon>Muscomorpha</taxon>
        <taxon>Ephydroidea</taxon>
        <taxon>Drosophilidae</taxon>
        <taxon>Drosophila</taxon>
    </lineage>
</organism>